<dbReference type="EMBL" id="CM042012">
    <property type="protein sequence ID" value="KAI3749162.1"/>
    <property type="molecule type" value="Genomic_DNA"/>
</dbReference>
<organism evidence="1 2">
    <name type="scientific">Cichorium intybus</name>
    <name type="common">Chicory</name>
    <dbReference type="NCBI Taxonomy" id="13427"/>
    <lineage>
        <taxon>Eukaryota</taxon>
        <taxon>Viridiplantae</taxon>
        <taxon>Streptophyta</taxon>
        <taxon>Embryophyta</taxon>
        <taxon>Tracheophyta</taxon>
        <taxon>Spermatophyta</taxon>
        <taxon>Magnoliopsida</taxon>
        <taxon>eudicotyledons</taxon>
        <taxon>Gunneridae</taxon>
        <taxon>Pentapetalae</taxon>
        <taxon>asterids</taxon>
        <taxon>campanulids</taxon>
        <taxon>Asterales</taxon>
        <taxon>Asteraceae</taxon>
        <taxon>Cichorioideae</taxon>
        <taxon>Cichorieae</taxon>
        <taxon>Cichoriinae</taxon>
        <taxon>Cichorium</taxon>
    </lineage>
</organism>
<keyword evidence="2" id="KW-1185">Reference proteome</keyword>
<sequence>MLEEEKVRHREGELLDDLLVFDETKGGSCTFATDGELERESSIERMLGGSYGVLRRSQKRKSDDWTQMWVWREVLDFRNRRLRLASKTEVLDFPAPPHQLFSQNLLVAAMQTINTKQLPPLSAAHCLALSSG</sequence>
<reference evidence="2" key="1">
    <citation type="journal article" date="2022" name="Mol. Ecol. Resour.">
        <title>The genomes of chicory, endive, great burdock and yacon provide insights into Asteraceae palaeo-polyploidization history and plant inulin production.</title>
        <authorList>
            <person name="Fan W."/>
            <person name="Wang S."/>
            <person name="Wang H."/>
            <person name="Wang A."/>
            <person name="Jiang F."/>
            <person name="Liu H."/>
            <person name="Zhao H."/>
            <person name="Xu D."/>
            <person name="Zhang Y."/>
        </authorList>
    </citation>
    <scope>NUCLEOTIDE SEQUENCE [LARGE SCALE GENOMIC DNA]</scope>
    <source>
        <strain evidence="2">cv. Punajuju</strain>
    </source>
</reference>
<name>A0ACB9DRH8_CICIN</name>
<dbReference type="Proteomes" id="UP001055811">
    <property type="component" value="Linkage Group LG04"/>
</dbReference>
<evidence type="ECO:0000313" key="2">
    <source>
        <dbReference type="Proteomes" id="UP001055811"/>
    </source>
</evidence>
<accession>A0ACB9DRH8</accession>
<comment type="caution">
    <text evidence="1">The sequence shown here is derived from an EMBL/GenBank/DDBJ whole genome shotgun (WGS) entry which is preliminary data.</text>
</comment>
<protein>
    <submittedName>
        <fullName evidence="1">Uncharacterized protein</fullName>
    </submittedName>
</protein>
<proteinExistence type="predicted"/>
<reference evidence="1 2" key="2">
    <citation type="journal article" date="2022" name="Mol. Ecol. Resour.">
        <title>The genomes of chicory, endive, great burdock and yacon provide insights into Asteraceae paleo-polyploidization history and plant inulin production.</title>
        <authorList>
            <person name="Fan W."/>
            <person name="Wang S."/>
            <person name="Wang H."/>
            <person name="Wang A."/>
            <person name="Jiang F."/>
            <person name="Liu H."/>
            <person name="Zhao H."/>
            <person name="Xu D."/>
            <person name="Zhang Y."/>
        </authorList>
    </citation>
    <scope>NUCLEOTIDE SEQUENCE [LARGE SCALE GENOMIC DNA]</scope>
    <source>
        <strain evidence="2">cv. Punajuju</strain>
        <tissue evidence="1">Leaves</tissue>
    </source>
</reference>
<gene>
    <name evidence="1" type="ORF">L2E82_19769</name>
</gene>
<evidence type="ECO:0000313" key="1">
    <source>
        <dbReference type="EMBL" id="KAI3749162.1"/>
    </source>
</evidence>